<dbReference type="Gene3D" id="1.10.443.10">
    <property type="entry name" value="Intergrase catalytic core"/>
    <property type="match status" value="1"/>
</dbReference>
<feature type="compositionally biased region" description="Polar residues" evidence="2">
    <location>
        <begin position="1"/>
        <end position="18"/>
    </location>
</feature>
<keyword evidence="1" id="KW-0233">DNA recombination</keyword>
<dbReference type="InterPro" id="IPR046668">
    <property type="entry name" value="DUF6538"/>
</dbReference>
<organism evidence="5 6">
    <name type="scientific">Leptothrix discophora</name>
    <dbReference type="NCBI Taxonomy" id="89"/>
    <lineage>
        <taxon>Bacteria</taxon>
        <taxon>Pseudomonadati</taxon>
        <taxon>Pseudomonadota</taxon>
        <taxon>Betaproteobacteria</taxon>
        <taxon>Burkholderiales</taxon>
        <taxon>Sphaerotilaceae</taxon>
        <taxon>Leptothrix</taxon>
    </lineage>
</organism>
<protein>
    <submittedName>
        <fullName evidence="5">Site-specific integrase</fullName>
    </submittedName>
</protein>
<dbReference type="Pfam" id="PF20172">
    <property type="entry name" value="DUF6538"/>
    <property type="match status" value="1"/>
</dbReference>
<proteinExistence type="predicted"/>
<dbReference type="InterPro" id="IPR002104">
    <property type="entry name" value="Integrase_catalytic"/>
</dbReference>
<evidence type="ECO:0000256" key="1">
    <source>
        <dbReference type="ARBA" id="ARBA00023172"/>
    </source>
</evidence>
<evidence type="ECO:0000259" key="3">
    <source>
        <dbReference type="Pfam" id="PF00589"/>
    </source>
</evidence>
<dbReference type="InterPro" id="IPR013762">
    <property type="entry name" value="Integrase-like_cat_sf"/>
</dbReference>
<accession>A0ABT9G634</accession>
<dbReference type="EMBL" id="JAUZEE010000006">
    <property type="protein sequence ID" value="MDP4301638.1"/>
    <property type="molecule type" value="Genomic_DNA"/>
</dbReference>
<evidence type="ECO:0000313" key="5">
    <source>
        <dbReference type="EMBL" id="MDP4301638.1"/>
    </source>
</evidence>
<dbReference type="Proteomes" id="UP001235760">
    <property type="component" value="Unassembled WGS sequence"/>
</dbReference>
<reference evidence="5 6" key="1">
    <citation type="submission" date="2023-08" db="EMBL/GenBank/DDBJ databases">
        <authorList>
            <person name="Roldan D.M."/>
            <person name="Menes R.J."/>
        </authorList>
    </citation>
    <scope>NUCLEOTIDE SEQUENCE [LARGE SCALE GENOMIC DNA]</scope>
    <source>
        <strain evidence="5 6">CCM 2812</strain>
    </source>
</reference>
<keyword evidence="6" id="KW-1185">Reference proteome</keyword>
<dbReference type="RefSeq" id="WP_305750179.1">
    <property type="nucleotide sequence ID" value="NZ_JAUZEE010000006.1"/>
</dbReference>
<feature type="region of interest" description="Disordered" evidence="2">
    <location>
        <begin position="1"/>
        <end position="20"/>
    </location>
</feature>
<sequence length="569" mass="64523">MSTDTTTPKPSSAATIPPQSEWPPYLALRGKTFNFKRKFPALVVRHSGGRYKKDAHQWKSLGTSDFEVAVKRLAEETTRFDRRMDALIAKVNESPKASKAARGEGTTKYLLPEHIPYILERYACGILQDDDEEREGMNPEERAEHIERLESWIFDYKQSCAIGDFLPVEELSAEILSLECLIAPPGSEVRQQFLWELMSRDIELAETQLARARGKLVKAPKELPIAPRDIPTMRDLYCSWALGQKIDRTKDTYLSFVEEFEALYGALPVASITHDEHGLGYRNYLGNCDWVRPTVQNRIGGLATLVRHGVSEGLVKLAGNPFDHIKLDMIPDTPASEQRRSYELAELQTIFGDARYPTWNGVKGQCAEVAHWGPLVGIFTGARIEEVCQARVDDVRRLNGVWVLRITNLGPDQRLKADGSFRYVPIHDELIECGFLQFAAEQKRGGHERLFPSLSNDNKNKTFSSAYSKWYGRYLDALGMSDPRLCYHSFRFSFKQQLAICNVQFLTVDALAGHWLEEKVSGRGYMRVQDRQYPLPLLVDAIKKLKYEGLDLSRFIVGNPMDGVDEVLG</sequence>
<dbReference type="SUPFAM" id="SSF56349">
    <property type="entry name" value="DNA breaking-rejoining enzymes"/>
    <property type="match status" value="1"/>
</dbReference>
<feature type="domain" description="Tyr recombinase" evidence="3">
    <location>
        <begin position="380"/>
        <end position="519"/>
    </location>
</feature>
<dbReference type="Pfam" id="PF00589">
    <property type="entry name" value="Phage_integrase"/>
    <property type="match status" value="1"/>
</dbReference>
<name>A0ABT9G634_LEPDI</name>
<dbReference type="InterPro" id="IPR011010">
    <property type="entry name" value="DNA_brk_join_enz"/>
</dbReference>
<feature type="domain" description="DUF6538" evidence="4">
    <location>
        <begin position="25"/>
        <end position="87"/>
    </location>
</feature>
<comment type="caution">
    <text evidence="5">The sequence shown here is derived from an EMBL/GenBank/DDBJ whole genome shotgun (WGS) entry which is preliminary data.</text>
</comment>
<evidence type="ECO:0000256" key="2">
    <source>
        <dbReference type="SAM" id="MobiDB-lite"/>
    </source>
</evidence>
<evidence type="ECO:0000313" key="6">
    <source>
        <dbReference type="Proteomes" id="UP001235760"/>
    </source>
</evidence>
<evidence type="ECO:0000259" key="4">
    <source>
        <dbReference type="Pfam" id="PF20172"/>
    </source>
</evidence>
<dbReference type="CDD" id="cd01184">
    <property type="entry name" value="INT_C_like_1"/>
    <property type="match status" value="1"/>
</dbReference>
<gene>
    <name evidence="5" type="ORF">Q8X39_13430</name>
</gene>